<evidence type="ECO:0000256" key="4">
    <source>
        <dbReference type="ARBA" id="ARBA00022692"/>
    </source>
</evidence>
<dbReference type="HOGENOM" id="CLU_018190_2_1_1"/>
<feature type="transmembrane region" description="Helical" evidence="12">
    <location>
        <begin position="515"/>
        <end position="534"/>
    </location>
</feature>
<dbReference type="GO" id="GO:0140042">
    <property type="term" value="P:lipid droplet formation"/>
    <property type="evidence" value="ECO:0007669"/>
    <property type="project" value="EnsemblFungi"/>
</dbReference>
<evidence type="ECO:0000313" key="13">
    <source>
        <dbReference type="EMBL" id="EPY51822.1"/>
    </source>
</evidence>
<dbReference type="InterPro" id="IPR004299">
    <property type="entry name" value="MBOAT_fam"/>
</dbReference>
<evidence type="ECO:0000256" key="11">
    <source>
        <dbReference type="PIRSR" id="PIRSR000439-1"/>
    </source>
</evidence>
<evidence type="ECO:0000256" key="8">
    <source>
        <dbReference type="ARBA" id="ARBA00023315"/>
    </source>
</evidence>
<feature type="transmembrane region" description="Helical" evidence="12">
    <location>
        <begin position="101"/>
        <end position="120"/>
    </location>
</feature>
<keyword evidence="5 10" id="KW-0256">Endoplasmic reticulum</keyword>
<evidence type="ECO:0000256" key="7">
    <source>
        <dbReference type="ARBA" id="ARBA00023136"/>
    </source>
</evidence>
<sequence length="535" mass="62578">MSESNGSVTPSPGNDVNAIINIDSIHPTLSLLKALPECNLVIKKEKDTDKKTVRTSFPLKNHKDLLLSGRVYHDYDFKPRKSIMDRATAPQEFAKSEFRGFYVLFWLSMFVWIVQLYAKSYWLRNTILGLPIAKIVFRQFFVLFGSDFIMVLLTFFSFGLQWCVEKRYIVWANTGYAIQLIWQGCFTSLAVYWVIHRKFPVIQCLFFTLHCAVLVMKQFSYAQHLGYMSKARELHEAYGDVLQLIRNILKEDSDEGQMYRFELEYPDHTESIDALKAEEVVALTMKYLSRQLRSEKGNVAYPNNLTLLNYIDYLLVPSLVYSLEFPRVSKFNLKYLLVKVASIFGVLIICLALVDWYFLPTAESVQGLDFMTKLHHAPFLMSRILFPAVILYLLLFYLTFDCILNAFAEITKFADREFYGPWWNTVTWDEFARLWNIPVHVFLMRHVYHSSRQRMNKTWAVFLTFLLSALVHEFVMLLVTGKLRCYILFMQLLQLPLYDLCQMSGLKNRALLGNLFFWIGIFTGPSFLCILYIVF</sequence>
<dbReference type="GO" id="GO:0032541">
    <property type="term" value="C:cortical endoplasmic reticulum"/>
    <property type="evidence" value="ECO:0007669"/>
    <property type="project" value="EnsemblFungi"/>
</dbReference>
<dbReference type="STRING" id="653667.S9X450"/>
<organism evidence="13 14">
    <name type="scientific">Schizosaccharomyces cryophilus (strain OY26 / ATCC MYA-4695 / CBS 11777 / NBRC 106824 / NRRL Y48691)</name>
    <name type="common">Fission yeast</name>
    <dbReference type="NCBI Taxonomy" id="653667"/>
    <lineage>
        <taxon>Eukaryota</taxon>
        <taxon>Fungi</taxon>
        <taxon>Dikarya</taxon>
        <taxon>Ascomycota</taxon>
        <taxon>Taphrinomycotina</taxon>
        <taxon>Schizosaccharomycetes</taxon>
        <taxon>Schizosaccharomycetales</taxon>
        <taxon>Schizosaccharomycetaceae</taxon>
        <taxon>Schizosaccharomyces</taxon>
    </lineage>
</organism>
<keyword evidence="14" id="KW-1185">Reference proteome</keyword>
<feature type="active site" evidence="11">
    <location>
        <position position="472"/>
    </location>
</feature>
<evidence type="ECO:0000256" key="1">
    <source>
        <dbReference type="ARBA" id="ARBA00004477"/>
    </source>
</evidence>
<evidence type="ECO:0000256" key="6">
    <source>
        <dbReference type="ARBA" id="ARBA00022989"/>
    </source>
</evidence>
<reference evidence="13 14" key="1">
    <citation type="journal article" date="2011" name="Science">
        <title>Comparative functional genomics of the fission yeasts.</title>
        <authorList>
            <person name="Rhind N."/>
            <person name="Chen Z."/>
            <person name="Yassour M."/>
            <person name="Thompson D.A."/>
            <person name="Haas B.J."/>
            <person name="Habib N."/>
            <person name="Wapinski I."/>
            <person name="Roy S."/>
            <person name="Lin M.F."/>
            <person name="Heiman D.I."/>
            <person name="Young S.K."/>
            <person name="Furuya K."/>
            <person name="Guo Y."/>
            <person name="Pidoux A."/>
            <person name="Chen H.M."/>
            <person name="Robbertse B."/>
            <person name="Goldberg J.M."/>
            <person name="Aoki K."/>
            <person name="Bayne E.H."/>
            <person name="Berlin A.M."/>
            <person name="Desjardins C.A."/>
            <person name="Dobbs E."/>
            <person name="Dukaj L."/>
            <person name="Fan L."/>
            <person name="FitzGerald M.G."/>
            <person name="French C."/>
            <person name="Gujja S."/>
            <person name="Hansen K."/>
            <person name="Keifenheim D."/>
            <person name="Levin J.Z."/>
            <person name="Mosher R.A."/>
            <person name="Mueller C.A."/>
            <person name="Pfiffner J."/>
            <person name="Priest M."/>
            <person name="Russ C."/>
            <person name="Smialowska A."/>
            <person name="Swoboda P."/>
            <person name="Sykes S.M."/>
            <person name="Vaughn M."/>
            <person name="Vengrova S."/>
            <person name="Yoder R."/>
            <person name="Zeng Q."/>
            <person name="Allshire R."/>
            <person name="Baulcombe D."/>
            <person name="Birren B.W."/>
            <person name="Brown W."/>
            <person name="Ekwall K."/>
            <person name="Kellis M."/>
            <person name="Leatherwood J."/>
            <person name="Levin H."/>
            <person name="Margalit H."/>
            <person name="Martienssen R."/>
            <person name="Nieduszynski C.A."/>
            <person name="Spatafora J.W."/>
            <person name="Friedman N."/>
            <person name="Dalgaard J.Z."/>
            <person name="Baumann P."/>
            <person name="Niki H."/>
            <person name="Regev A."/>
            <person name="Nusbaum C."/>
        </authorList>
    </citation>
    <scope>NUCLEOTIDE SEQUENCE [LARGE SCALE GENOMIC DNA]</scope>
    <source>
        <strain evidence="14">OY26 / ATCC MYA-4695 / CBS 11777 / NBRC 106824 / NRRL Y48691</strain>
    </source>
</reference>
<dbReference type="PANTHER" id="PTHR10408">
    <property type="entry name" value="STEROL O-ACYLTRANSFERASE"/>
    <property type="match status" value="1"/>
</dbReference>
<dbReference type="Proteomes" id="UP000015464">
    <property type="component" value="Unassembled WGS sequence"/>
</dbReference>
<evidence type="ECO:0000256" key="5">
    <source>
        <dbReference type="ARBA" id="ARBA00022824"/>
    </source>
</evidence>
<comment type="function">
    <text evidence="9">Sterol O-acyltransferase that catalyzes the formation of stery esters.</text>
</comment>
<feature type="transmembrane region" description="Helical" evidence="12">
    <location>
        <begin position="459"/>
        <end position="480"/>
    </location>
</feature>
<feature type="transmembrane region" description="Helical" evidence="12">
    <location>
        <begin position="201"/>
        <end position="222"/>
    </location>
</feature>
<comment type="subcellular location">
    <subcellularLocation>
        <location evidence="1 10">Endoplasmic reticulum membrane</location>
        <topology evidence="1 10">Multi-pass membrane protein</topology>
    </subcellularLocation>
</comment>
<dbReference type="Pfam" id="PF03062">
    <property type="entry name" value="MBOAT"/>
    <property type="match status" value="1"/>
</dbReference>
<dbReference type="PANTHER" id="PTHR10408:SF23">
    <property type="entry name" value="STEROL O-ACYLTRANSFERASE 1-RELATED"/>
    <property type="match status" value="1"/>
</dbReference>
<dbReference type="PIRSF" id="PIRSF000439">
    <property type="entry name" value="Oat_ACAT_DAG_ARE"/>
    <property type="match status" value="1"/>
</dbReference>
<dbReference type="OrthoDB" id="10039049at2759"/>
<dbReference type="InterPro" id="IPR014371">
    <property type="entry name" value="Oat_ACAT_DAG_ARE"/>
</dbReference>
<dbReference type="AlphaFoldDB" id="S9X450"/>
<keyword evidence="3 10" id="KW-0808">Transferase</keyword>
<protein>
    <recommendedName>
        <fullName evidence="10">O-acyltransferase</fullName>
    </recommendedName>
</protein>
<dbReference type="EMBL" id="KE546990">
    <property type="protein sequence ID" value="EPY51822.1"/>
    <property type="molecule type" value="Genomic_DNA"/>
</dbReference>
<feature type="transmembrane region" description="Helical" evidence="12">
    <location>
        <begin position="140"/>
        <end position="164"/>
    </location>
</feature>
<evidence type="ECO:0000256" key="9">
    <source>
        <dbReference type="ARBA" id="ARBA00023568"/>
    </source>
</evidence>
<keyword evidence="7 10" id="KW-0472">Membrane</keyword>
<dbReference type="GO" id="GO:0034737">
    <property type="term" value="F:ergosterol O-acyltransferase activity"/>
    <property type="evidence" value="ECO:0007669"/>
    <property type="project" value="TreeGrafter"/>
</dbReference>
<accession>S9X450</accession>
<dbReference type="OMA" id="LMCTLYL"/>
<keyword evidence="4 12" id="KW-0812">Transmembrane</keyword>
<dbReference type="GO" id="GO:0005789">
    <property type="term" value="C:endoplasmic reticulum membrane"/>
    <property type="evidence" value="ECO:0007669"/>
    <property type="project" value="UniProtKB-SubCell"/>
</dbReference>
<dbReference type="RefSeq" id="XP_013023208.1">
    <property type="nucleotide sequence ID" value="XM_013167754.1"/>
</dbReference>
<evidence type="ECO:0000256" key="10">
    <source>
        <dbReference type="PIRNR" id="PIRNR000439"/>
    </source>
</evidence>
<keyword evidence="8 10" id="KW-0012">Acyltransferase</keyword>
<feature type="transmembrane region" description="Helical" evidence="12">
    <location>
        <begin position="336"/>
        <end position="359"/>
    </location>
</feature>
<dbReference type="GeneID" id="25034577"/>
<name>S9X450_SCHCR</name>
<evidence type="ECO:0000313" key="14">
    <source>
        <dbReference type="Proteomes" id="UP000015464"/>
    </source>
</evidence>
<dbReference type="eggNOG" id="KOG0380">
    <property type="taxonomic scope" value="Eukaryota"/>
</dbReference>
<comment type="similarity">
    <text evidence="2 10">Belongs to the membrane-bound acyltransferase family. Sterol o-acyltransferase subfamily.</text>
</comment>
<feature type="transmembrane region" description="Helical" evidence="12">
    <location>
        <begin position="176"/>
        <end position="195"/>
    </location>
</feature>
<keyword evidence="6 12" id="KW-1133">Transmembrane helix</keyword>
<evidence type="ECO:0000256" key="3">
    <source>
        <dbReference type="ARBA" id="ARBA00022679"/>
    </source>
</evidence>
<dbReference type="GO" id="GO:0008204">
    <property type="term" value="P:ergosterol metabolic process"/>
    <property type="evidence" value="ECO:0007669"/>
    <property type="project" value="TreeGrafter"/>
</dbReference>
<evidence type="ECO:0000256" key="12">
    <source>
        <dbReference type="SAM" id="Phobius"/>
    </source>
</evidence>
<proteinExistence type="inferred from homology"/>
<gene>
    <name evidence="13" type="ORF">SPOG_00245</name>
</gene>
<feature type="transmembrane region" description="Helical" evidence="12">
    <location>
        <begin position="379"/>
        <end position="400"/>
    </location>
</feature>
<evidence type="ECO:0000256" key="2">
    <source>
        <dbReference type="ARBA" id="ARBA00009010"/>
    </source>
</evidence>
<dbReference type="GO" id="GO:0097038">
    <property type="term" value="C:perinuclear endoplasmic reticulum"/>
    <property type="evidence" value="ECO:0007669"/>
    <property type="project" value="EnsemblFungi"/>
</dbReference>